<feature type="transmembrane region" description="Helical" evidence="5">
    <location>
        <begin position="224"/>
        <end position="244"/>
    </location>
</feature>
<proteinExistence type="inferred from homology"/>
<feature type="transmembrane region" description="Helical" evidence="5">
    <location>
        <begin position="130"/>
        <end position="156"/>
    </location>
</feature>
<keyword evidence="2 5" id="KW-0812">Transmembrane</keyword>
<dbReference type="InterPro" id="IPR002781">
    <property type="entry name" value="TM_pro_TauE-like"/>
</dbReference>
<evidence type="ECO:0000256" key="1">
    <source>
        <dbReference type="ARBA" id="ARBA00004141"/>
    </source>
</evidence>
<dbReference type="Pfam" id="PF01925">
    <property type="entry name" value="TauE"/>
    <property type="match status" value="1"/>
</dbReference>
<keyword evidence="7" id="KW-1185">Reference proteome</keyword>
<feature type="transmembrane region" description="Helical" evidence="5">
    <location>
        <begin position="98"/>
        <end position="118"/>
    </location>
</feature>
<feature type="transmembrane region" description="Helical" evidence="5">
    <location>
        <begin position="195"/>
        <end position="212"/>
    </location>
</feature>
<evidence type="ECO:0000256" key="2">
    <source>
        <dbReference type="ARBA" id="ARBA00022692"/>
    </source>
</evidence>
<name>A0ABU3PD68_9BURK</name>
<evidence type="ECO:0000256" key="4">
    <source>
        <dbReference type="ARBA" id="ARBA00023136"/>
    </source>
</evidence>
<dbReference type="EMBL" id="JAVXZY010000004">
    <property type="protein sequence ID" value="MDT8999836.1"/>
    <property type="molecule type" value="Genomic_DNA"/>
</dbReference>
<evidence type="ECO:0000256" key="3">
    <source>
        <dbReference type="ARBA" id="ARBA00022989"/>
    </source>
</evidence>
<evidence type="ECO:0000313" key="7">
    <source>
        <dbReference type="Proteomes" id="UP001246372"/>
    </source>
</evidence>
<dbReference type="RefSeq" id="WP_315650401.1">
    <property type="nucleotide sequence ID" value="NZ_JAVXZY010000004.1"/>
</dbReference>
<comment type="caution">
    <text evidence="6">The sequence shown here is derived from an EMBL/GenBank/DDBJ whole genome shotgun (WGS) entry which is preliminary data.</text>
</comment>
<comment type="subcellular location">
    <subcellularLocation>
        <location evidence="5">Cell membrane</location>
        <topology evidence="5">Multi-pass membrane protein</topology>
    </subcellularLocation>
    <subcellularLocation>
        <location evidence="1">Membrane</location>
        <topology evidence="1">Multi-pass membrane protein</topology>
    </subcellularLocation>
</comment>
<reference evidence="6" key="1">
    <citation type="submission" date="2023-09" db="EMBL/GenBank/DDBJ databases">
        <title>Paucibacter sp. APW11 Genome sequencing and assembly.</title>
        <authorList>
            <person name="Kim I."/>
        </authorList>
    </citation>
    <scope>NUCLEOTIDE SEQUENCE</scope>
    <source>
        <strain evidence="6">APW11</strain>
    </source>
</reference>
<gene>
    <name evidence="6" type="ORF">RQP53_11205</name>
</gene>
<comment type="similarity">
    <text evidence="5">Belongs to the 4-toluene sulfonate uptake permease (TSUP) (TC 2.A.102) family.</text>
</comment>
<keyword evidence="5" id="KW-1003">Cell membrane</keyword>
<feature type="transmembrane region" description="Helical" evidence="5">
    <location>
        <begin position="168"/>
        <end position="188"/>
    </location>
</feature>
<feature type="transmembrane region" description="Helical" evidence="5">
    <location>
        <begin position="71"/>
        <end position="92"/>
    </location>
</feature>
<organism evidence="6 7">
    <name type="scientific">Roseateles aquae</name>
    <dbReference type="NCBI Taxonomy" id="3077235"/>
    <lineage>
        <taxon>Bacteria</taxon>
        <taxon>Pseudomonadati</taxon>
        <taxon>Pseudomonadota</taxon>
        <taxon>Betaproteobacteria</taxon>
        <taxon>Burkholderiales</taxon>
        <taxon>Sphaerotilaceae</taxon>
        <taxon>Roseateles</taxon>
    </lineage>
</organism>
<dbReference type="Proteomes" id="UP001246372">
    <property type="component" value="Unassembled WGS sequence"/>
</dbReference>
<sequence>MAFLLFFLCVALSTWIQGLSGFAFSLVLLGLSSLLQLAPVAEVANAATLLSLVNGLLYFRLQGFEPNRPALRAVLPAGLLMVPVGVWLLGWLGSVTVLALRGLLGAAIIVSALLLLAARPAASQPSRLSCWMAGAASGLMGGLFSAAGPPLVFLFYRQALPARQIQHTLLTLFACSAAARAVVVLLGGQYSLQSLWLFASALPAVYIVNRLQQRYVLPLRREQLQRLVAALLVGTGASLLWPLLQSFFLAAPR</sequence>
<keyword evidence="3 5" id="KW-1133">Transmembrane helix</keyword>
<keyword evidence="4 5" id="KW-0472">Membrane</keyword>
<evidence type="ECO:0000313" key="6">
    <source>
        <dbReference type="EMBL" id="MDT8999836.1"/>
    </source>
</evidence>
<accession>A0ABU3PD68</accession>
<protein>
    <recommendedName>
        <fullName evidence="5">Probable membrane transporter protein</fullName>
    </recommendedName>
</protein>
<evidence type="ECO:0000256" key="5">
    <source>
        <dbReference type="RuleBase" id="RU363041"/>
    </source>
</evidence>